<evidence type="ECO:0000256" key="7">
    <source>
        <dbReference type="ARBA" id="ARBA00022729"/>
    </source>
</evidence>
<keyword evidence="5" id="KW-0410">Iron transport</keyword>
<evidence type="ECO:0000256" key="13">
    <source>
        <dbReference type="ARBA" id="ARBA00023237"/>
    </source>
</evidence>
<keyword evidence="20" id="KW-1185">Reference proteome</keyword>
<dbReference type="Gene3D" id="2.170.130.10">
    <property type="entry name" value="TonB-dependent receptor, plug domain"/>
    <property type="match status" value="1"/>
</dbReference>
<evidence type="ECO:0000256" key="8">
    <source>
        <dbReference type="ARBA" id="ARBA00023004"/>
    </source>
</evidence>
<gene>
    <name evidence="19" type="ORF">ACG04R_08590</name>
</gene>
<keyword evidence="11 14" id="KW-0472">Membrane</keyword>
<dbReference type="Gene3D" id="2.40.170.20">
    <property type="entry name" value="TonB-dependent receptor, beta-barrel domain"/>
    <property type="match status" value="1"/>
</dbReference>
<dbReference type="InterPro" id="IPR036942">
    <property type="entry name" value="Beta-barrel_TonB_sf"/>
</dbReference>
<evidence type="ECO:0000256" key="16">
    <source>
        <dbReference type="SAM" id="SignalP"/>
    </source>
</evidence>
<keyword evidence="13 14" id="KW-0998">Cell outer membrane</keyword>
<dbReference type="Pfam" id="PF00593">
    <property type="entry name" value="TonB_dep_Rec_b-barrel"/>
    <property type="match status" value="1"/>
</dbReference>
<evidence type="ECO:0000256" key="6">
    <source>
        <dbReference type="ARBA" id="ARBA00022692"/>
    </source>
</evidence>
<feature type="domain" description="TonB-dependent receptor-like beta-barrel" evidence="17">
    <location>
        <begin position="405"/>
        <end position="811"/>
    </location>
</feature>
<dbReference type="EMBL" id="JBIGIC010000003">
    <property type="protein sequence ID" value="MFG6486725.1"/>
    <property type="molecule type" value="Genomic_DNA"/>
</dbReference>
<evidence type="ECO:0000256" key="12">
    <source>
        <dbReference type="ARBA" id="ARBA00023170"/>
    </source>
</evidence>
<dbReference type="InterPro" id="IPR037066">
    <property type="entry name" value="Plug_dom_sf"/>
</dbReference>
<keyword evidence="10 15" id="KW-0798">TonB box</keyword>
<keyword evidence="4 14" id="KW-1134">Transmembrane beta strand</keyword>
<dbReference type="InterPro" id="IPR000531">
    <property type="entry name" value="Beta-barrel_TonB"/>
</dbReference>
<name>A0ABW7H9X9_9BURK</name>
<evidence type="ECO:0000256" key="4">
    <source>
        <dbReference type="ARBA" id="ARBA00022452"/>
    </source>
</evidence>
<keyword evidence="12 19" id="KW-0675">Receptor</keyword>
<feature type="chain" id="PRO_5046402125" evidence="16">
    <location>
        <begin position="41"/>
        <end position="853"/>
    </location>
</feature>
<keyword evidence="8" id="KW-0408">Iron</keyword>
<comment type="similarity">
    <text evidence="2 14 15">Belongs to the TonB-dependent receptor family.</text>
</comment>
<evidence type="ECO:0000256" key="11">
    <source>
        <dbReference type="ARBA" id="ARBA00023136"/>
    </source>
</evidence>
<dbReference type="Pfam" id="PF07715">
    <property type="entry name" value="Plug"/>
    <property type="match status" value="1"/>
</dbReference>
<dbReference type="PANTHER" id="PTHR32552:SF89">
    <property type="entry name" value="CATECHOLATE SIDEROPHORE RECEPTOR FIU"/>
    <property type="match status" value="1"/>
</dbReference>
<evidence type="ECO:0000256" key="1">
    <source>
        <dbReference type="ARBA" id="ARBA00004571"/>
    </source>
</evidence>
<evidence type="ECO:0000256" key="3">
    <source>
        <dbReference type="ARBA" id="ARBA00022448"/>
    </source>
</evidence>
<dbReference type="InterPro" id="IPR012910">
    <property type="entry name" value="Plug_dom"/>
</dbReference>
<keyword evidence="9" id="KW-0406">Ion transport</keyword>
<dbReference type="InterPro" id="IPR039426">
    <property type="entry name" value="TonB-dep_rcpt-like"/>
</dbReference>
<evidence type="ECO:0000313" key="20">
    <source>
        <dbReference type="Proteomes" id="UP001606134"/>
    </source>
</evidence>
<feature type="signal peptide" evidence="16">
    <location>
        <begin position="1"/>
        <end position="40"/>
    </location>
</feature>
<proteinExistence type="inferred from homology"/>
<evidence type="ECO:0000259" key="17">
    <source>
        <dbReference type="Pfam" id="PF00593"/>
    </source>
</evidence>
<dbReference type="SUPFAM" id="SSF56935">
    <property type="entry name" value="Porins"/>
    <property type="match status" value="1"/>
</dbReference>
<protein>
    <submittedName>
        <fullName evidence="19">TonB-dependent receptor</fullName>
    </submittedName>
</protein>
<accession>A0ABW7H9X9</accession>
<keyword evidence="6 14" id="KW-0812">Transmembrane</keyword>
<evidence type="ECO:0000256" key="15">
    <source>
        <dbReference type="RuleBase" id="RU003357"/>
    </source>
</evidence>
<evidence type="ECO:0000256" key="10">
    <source>
        <dbReference type="ARBA" id="ARBA00023077"/>
    </source>
</evidence>
<evidence type="ECO:0000256" key="5">
    <source>
        <dbReference type="ARBA" id="ARBA00022496"/>
    </source>
</evidence>
<keyword evidence="7 16" id="KW-0732">Signal</keyword>
<evidence type="ECO:0000313" key="19">
    <source>
        <dbReference type="EMBL" id="MFG6486725.1"/>
    </source>
</evidence>
<comment type="subcellular location">
    <subcellularLocation>
        <location evidence="1 14">Cell outer membrane</location>
        <topology evidence="1 14">Multi-pass membrane protein</topology>
    </subcellularLocation>
</comment>
<dbReference type="PROSITE" id="PS52016">
    <property type="entry name" value="TONB_DEPENDENT_REC_3"/>
    <property type="match status" value="1"/>
</dbReference>
<sequence>MTDPQAAQAASRRGDRPVRAFFRPQLIALAAAALCGAAFAQEAAKPAPKPAAESPEVKELEAVVVTGTARREGVRKLEAGFSITTATEEQIKQAAPTSTADILKTVPGVFVESTGGQSNANIRVRGFPTPGDGPYSTFQQNGAPLYALPALSFLEHSQLFRLDDTIERMEVLRGGPSPIFGSGQPGVTVNFIQKDGRSPEGSLRVTTGTGNLKRVDGVYAGPLSDKWTVMVGGFWRQSQGLRDTQFPADDGGQLSLVLNRKLDDGNLQLYARALNDRNAFYTAIPVVGSADGKSVSSYPGFDASKDYFYGNELRNIVLETGRATGRTLANGKPEILRDTVTKDLAEGRGATVQTFGANLDTKLGDWTLTNKLGHTGGDVPTYALFSGANPQTLGSYITSQVTAANGDAGVVAAAGKAATTGTATFTNGGGAITNMATPVIVNGMWVVDKTLRSTTNETRLSKEIAPGNNLTLGLYLAGYSSHDVWTLGQAQLMTVQSHARLIDVTLDNGVKASRNGYVTPPFSFDLDASYSGDTRAFFVADEWQLTKELRVDLGARRETQHITGTIANVSNGDLDNDPTTLYNNNLAYYNGTHTLIDSKLSRSSFTGGANYAFSRDLSAFVRVNKGHRMPDFDVLRSRGANETKDSVEDITQYEIGLKTATKLYSAFLTAYANQLTNSQTQQFTNAGNTVLRPNSEAKGVEFELSLRPGDWLKGFEIAATGNFQDAKYKDFQQYSGNRVERAPKFQARLTPSWQTQTAYGQLRTFATFSHVGERFADQTNTLKLPAYQTIDAGAVFAMDNGLEIRLTGTNLTNKVGLTEGNFRVPGQGVGQDGVFLARPLFGRAYELSVGFQF</sequence>
<organism evidence="19 20">
    <name type="scientific">Pelomonas candidula</name>
    <dbReference type="NCBI Taxonomy" id="3299025"/>
    <lineage>
        <taxon>Bacteria</taxon>
        <taxon>Pseudomonadati</taxon>
        <taxon>Pseudomonadota</taxon>
        <taxon>Betaproteobacteria</taxon>
        <taxon>Burkholderiales</taxon>
        <taxon>Sphaerotilaceae</taxon>
        <taxon>Roseateles</taxon>
    </lineage>
</organism>
<dbReference type="RefSeq" id="WP_394408149.1">
    <property type="nucleotide sequence ID" value="NZ_JBIGIC010000003.1"/>
</dbReference>
<evidence type="ECO:0000259" key="18">
    <source>
        <dbReference type="Pfam" id="PF07715"/>
    </source>
</evidence>
<reference evidence="19 20" key="1">
    <citation type="submission" date="2024-08" db="EMBL/GenBank/DDBJ databases">
        <authorList>
            <person name="Lu H."/>
        </authorList>
    </citation>
    <scope>NUCLEOTIDE SEQUENCE [LARGE SCALE GENOMIC DNA]</scope>
    <source>
        <strain evidence="19 20">BYS78W</strain>
    </source>
</reference>
<dbReference type="PANTHER" id="PTHR32552">
    <property type="entry name" value="FERRICHROME IRON RECEPTOR-RELATED"/>
    <property type="match status" value="1"/>
</dbReference>
<feature type="domain" description="TonB-dependent receptor plug" evidence="18">
    <location>
        <begin position="76"/>
        <end position="186"/>
    </location>
</feature>
<evidence type="ECO:0000256" key="2">
    <source>
        <dbReference type="ARBA" id="ARBA00009810"/>
    </source>
</evidence>
<evidence type="ECO:0000256" key="9">
    <source>
        <dbReference type="ARBA" id="ARBA00023065"/>
    </source>
</evidence>
<comment type="caution">
    <text evidence="19">The sequence shown here is derived from an EMBL/GenBank/DDBJ whole genome shotgun (WGS) entry which is preliminary data.</text>
</comment>
<dbReference type="Proteomes" id="UP001606134">
    <property type="component" value="Unassembled WGS sequence"/>
</dbReference>
<keyword evidence="3 14" id="KW-0813">Transport</keyword>
<evidence type="ECO:0000256" key="14">
    <source>
        <dbReference type="PROSITE-ProRule" id="PRU01360"/>
    </source>
</evidence>